<evidence type="ECO:0000313" key="3">
    <source>
        <dbReference type="EMBL" id="CEA08341.1"/>
    </source>
</evidence>
<evidence type="ECO:0000256" key="1">
    <source>
        <dbReference type="SAM" id="MobiDB-lite"/>
    </source>
</evidence>
<dbReference type="InterPro" id="IPR025327">
    <property type="entry name" value="DUF4233"/>
</dbReference>
<protein>
    <recommendedName>
        <fullName evidence="4">DUF4233 domain-containing protein</fullName>
    </recommendedName>
</protein>
<accession>A0A078MU40</accession>
<gene>
    <name evidence="3" type="ORF">BN1051_01683</name>
</gene>
<feature type="compositionally biased region" description="Basic and acidic residues" evidence="1">
    <location>
        <begin position="128"/>
        <end position="141"/>
    </location>
</feature>
<feature type="transmembrane region" description="Helical" evidence="2">
    <location>
        <begin position="24"/>
        <end position="48"/>
    </location>
</feature>
<proteinExistence type="predicted"/>
<organism evidence="3">
    <name type="scientific">Arthrobacter saudimassiliensis</name>
    <dbReference type="NCBI Taxonomy" id="1461584"/>
    <lineage>
        <taxon>Bacteria</taxon>
        <taxon>Bacillati</taxon>
        <taxon>Actinomycetota</taxon>
        <taxon>Actinomycetes</taxon>
        <taxon>Micrococcales</taxon>
        <taxon>Micrococcaceae</taxon>
        <taxon>Arthrobacter</taxon>
    </lineage>
</organism>
<sequence>MAKLTKAQREWRPGMPKKRRSTKVLFASTVLALEAFVVLFATLVVFGLNRDTLNPWLVIGGGLVLALAMIGTCAFLTKPAGLAVGWVLQLLLIASGFLEPMMFLIGVLFAATWWYGLRAGARVDRENRERDRQQAEWDRARAAGGQDAAAGPEGTTSADRLGADPDTRGENT</sequence>
<evidence type="ECO:0000256" key="2">
    <source>
        <dbReference type="SAM" id="Phobius"/>
    </source>
</evidence>
<keyword evidence="2" id="KW-0472">Membrane</keyword>
<feature type="compositionally biased region" description="Basic and acidic residues" evidence="1">
    <location>
        <begin position="161"/>
        <end position="172"/>
    </location>
</feature>
<keyword evidence="2" id="KW-1133">Transmembrane helix</keyword>
<dbReference type="PATRIC" id="fig|1461584.3.peg.1670"/>
<evidence type="ECO:0008006" key="4">
    <source>
        <dbReference type="Google" id="ProtNLM"/>
    </source>
</evidence>
<reference evidence="3" key="1">
    <citation type="submission" date="2014-07" db="EMBL/GenBank/DDBJ databases">
        <authorList>
            <person name="Urmite Genomes Urmite Genomes"/>
        </authorList>
    </citation>
    <scope>NUCLEOTIDE SEQUENCE</scope>
    <source>
        <strain evidence="3">11W110_air</strain>
    </source>
</reference>
<feature type="compositionally biased region" description="Low complexity" evidence="1">
    <location>
        <begin position="142"/>
        <end position="151"/>
    </location>
</feature>
<feature type="transmembrane region" description="Helical" evidence="2">
    <location>
        <begin position="88"/>
        <end position="115"/>
    </location>
</feature>
<name>A0A078MU40_9MICC</name>
<dbReference type="EMBL" id="LN483070">
    <property type="protein sequence ID" value="CEA08341.1"/>
    <property type="molecule type" value="Genomic_DNA"/>
</dbReference>
<feature type="region of interest" description="Disordered" evidence="1">
    <location>
        <begin position="128"/>
        <end position="172"/>
    </location>
</feature>
<dbReference type="Pfam" id="PF14017">
    <property type="entry name" value="DUF4233"/>
    <property type="match status" value="1"/>
</dbReference>
<keyword evidence="2" id="KW-0812">Transmembrane</keyword>
<feature type="transmembrane region" description="Helical" evidence="2">
    <location>
        <begin position="54"/>
        <end position="76"/>
    </location>
</feature>
<dbReference type="AlphaFoldDB" id="A0A078MU40"/>